<dbReference type="EMBL" id="CP023777">
    <property type="protein sequence ID" value="ATL48904.1"/>
    <property type="molecule type" value="Genomic_DNA"/>
</dbReference>
<evidence type="ECO:0000256" key="1">
    <source>
        <dbReference type="SAM" id="Phobius"/>
    </source>
</evidence>
<proteinExistence type="predicted"/>
<keyword evidence="1" id="KW-0812">Transmembrane</keyword>
<keyword evidence="1" id="KW-0472">Membrane</keyword>
<gene>
    <name evidence="2" type="ORF">COR50_17985</name>
</gene>
<keyword evidence="1" id="KW-1133">Transmembrane helix</keyword>
<sequence length="62" mass="7212">MKERVCLIVEQLGILLYIFPIAFKYKKSEIFMLILFSQKIVFSGNRGVFPGDGKEKYHKLVS</sequence>
<protein>
    <submittedName>
        <fullName evidence="2">Uncharacterized protein</fullName>
    </submittedName>
</protein>
<evidence type="ECO:0000313" key="2">
    <source>
        <dbReference type="EMBL" id="ATL48904.1"/>
    </source>
</evidence>
<evidence type="ECO:0000313" key="3">
    <source>
        <dbReference type="Proteomes" id="UP000220133"/>
    </source>
</evidence>
<keyword evidence="3" id="KW-1185">Reference proteome</keyword>
<feature type="transmembrane region" description="Helical" evidence="1">
    <location>
        <begin position="5"/>
        <end position="23"/>
    </location>
</feature>
<dbReference type="Proteomes" id="UP000220133">
    <property type="component" value="Chromosome"/>
</dbReference>
<name>A0A291QYG1_9BACT</name>
<reference evidence="2 3" key="1">
    <citation type="submission" date="2017-10" db="EMBL/GenBank/DDBJ databases">
        <title>Paenichitinophaga pekingensis gen. nov., sp. nov., isolated from activated sludge.</title>
        <authorList>
            <person name="Jin D."/>
            <person name="Kong X."/>
            <person name="Deng Y."/>
            <person name="Bai Z."/>
        </authorList>
    </citation>
    <scope>NUCLEOTIDE SEQUENCE [LARGE SCALE GENOMIC DNA]</scope>
    <source>
        <strain evidence="2 3">13</strain>
    </source>
</reference>
<dbReference type="KEGG" id="cbae:COR50_17985"/>
<organism evidence="2 3">
    <name type="scientific">Chitinophaga caeni</name>
    <dbReference type="NCBI Taxonomy" id="2029983"/>
    <lineage>
        <taxon>Bacteria</taxon>
        <taxon>Pseudomonadati</taxon>
        <taxon>Bacteroidota</taxon>
        <taxon>Chitinophagia</taxon>
        <taxon>Chitinophagales</taxon>
        <taxon>Chitinophagaceae</taxon>
        <taxon>Chitinophaga</taxon>
    </lineage>
</organism>
<dbReference type="AlphaFoldDB" id="A0A291QYG1"/>
<accession>A0A291QYG1</accession>